<protein>
    <submittedName>
        <fullName evidence="2">Uncharacterized protein</fullName>
    </submittedName>
</protein>
<feature type="compositionally biased region" description="Basic and acidic residues" evidence="1">
    <location>
        <begin position="1"/>
        <end position="14"/>
    </location>
</feature>
<accession>A0ABN2R390</accession>
<feature type="compositionally biased region" description="Basic residues" evidence="1">
    <location>
        <begin position="15"/>
        <end position="27"/>
    </location>
</feature>
<feature type="region of interest" description="Disordered" evidence="1">
    <location>
        <begin position="1"/>
        <end position="46"/>
    </location>
</feature>
<dbReference type="EMBL" id="BAAAPB010000002">
    <property type="protein sequence ID" value="GAA1962851.1"/>
    <property type="molecule type" value="Genomic_DNA"/>
</dbReference>
<sequence length="46" mass="5286">MGKRNEAGLTARERKNAKRQERKRVHRDRYAKADDQGGSQKGSNDD</sequence>
<comment type="caution">
    <text evidence="2">The sequence shown here is derived from an EMBL/GenBank/DDBJ whole genome shotgun (WGS) entry which is preliminary data.</text>
</comment>
<evidence type="ECO:0000313" key="3">
    <source>
        <dbReference type="Proteomes" id="UP001500571"/>
    </source>
</evidence>
<reference evidence="2 3" key="1">
    <citation type="journal article" date="2019" name="Int. J. Syst. Evol. Microbiol.">
        <title>The Global Catalogue of Microorganisms (GCM) 10K type strain sequencing project: providing services to taxonomists for standard genome sequencing and annotation.</title>
        <authorList>
            <consortium name="The Broad Institute Genomics Platform"/>
            <consortium name="The Broad Institute Genome Sequencing Center for Infectious Disease"/>
            <person name="Wu L."/>
            <person name="Ma J."/>
        </authorList>
    </citation>
    <scope>NUCLEOTIDE SEQUENCE [LARGE SCALE GENOMIC DNA]</scope>
    <source>
        <strain evidence="2 3">JCM 15309</strain>
    </source>
</reference>
<proteinExistence type="predicted"/>
<keyword evidence="3" id="KW-1185">Reference proteome</keyword>
<evidence type="ECO:0000313" key="2">
    <source>
        <dbReference type="EMBL" id="GAA1962851.1"/>
    </source>
</evidence>
<name>A0ABN2R390_9ACTN</name>
<gene>
    <name evidence="2" type="ORF">GCM10009798_23310</name>
</gene>
<dbReference type="Proteomes" id="UP001500571">
    <property type="component" value="Unassembled WGS sequence"/>
</dbReference>
<evidence type="ECO:0000256" key="1">
    <source>
        <dbReference type="SAM" id="MobiDB-lite"/>
    </source>
</evidence>
<organism evidence="2 3">
    <name type="scientific">Nocardioides panacihumi</name>
    <dbReference type="NCBI Taxonomy" id="400774"/>
    <lineage>
        <taxon>Bacteria</taxon>
        <taxon>Bacillati</taxon>
        <taxon>Actinomycetota</taxon>
        <taxon>Actinomycetes</taxon>
        <taxon>Propionibacteriales</taxon>
        <taxon>Nocardioidaceae</taxon>
        <taxon>Nocardioides</taxon>
    </lineage>
</organism>
<feature type="compositionally biased region" description="Polar residues" evidence="1">
    <location>
        <begin position="37"/>
        <end position="46"/>
    </location>
</feature>